<protein>
    <submittedName>
        <fullName evidence="4">Lsr2 protein</fullName>
    </submittedName>
</protein>
<dbReference type="Gene3D" id="4.10.320.10">
    <property type="entry name" value="E3-binding domain"/>
    <property type="match status" value="1"/>
</dbReference>
<evidence type="ECO:0000259" key="2">
    <source>
        <dbReference type="Pfam" id="PF11774"/>
    </source>
</evidence>
<name>A0A1I2UPL0_9CORY</name>
<evidence type="ECO:0000259" key="3">
    <source>
        <dbReference type="Pfam" id="PF23359"/>
    </source>
</evidence>
<accession>A0A1I2UPL0</accession>
<evidence type="ECO:0000313" key="5">
    <source>
        <dbReference type="Proteomes" id="UP000199065"/>
    </source>
</evidence>
<dbReference type="GO" id="GO:0003677">
    <property type="term" value="F:DNA binding"/>
    <property type="evidence" value="ECO:0007669"/>
    <property type="project" value="UniProtKB-KW"/>
</dbReference>
<dbReference type="InterPro" id="IPR055370">
    <property type="entry name" value="Lsr2_DNA-bd"/>
</dbReference>
<evidence type="ECO:0000256" key="1">
    <source>
        <dbReference type="ARBA" id="ARBA00023125"/>
    </source>
</evidence>
<dbReference type="AlphaFoldDB" id="A0A1I2UPL0"/>
<dbReference type="Pfam" id="PF11774">
    <property type="entry name" value="Lsr2"/>
    <property type="match status" value="1"/>
</dbReference>
<gene>
    <name evidence="4" type="ORF">SAMN05660282_01956</name>
</gene>
<dbReference type="Pfam" id="PF23359">
    <property type="entry name" value="Lsr2_DNA-bd"/>
    <property type="match status" value="1"/>
</dbReference>
<keyword evidence="5" id="KW-1185">Reference proteome</keyword>
<proteinExistence type="predicted"/>
<dbReference type="Proteomes" id="UP000199065">
    <property type="component" value="Unassembled WGS sequence"/>
</dbReference>
<reference evidence="4 5" key="1">
    <citation type="submission" date="2016-10" db="EMBL/GenBank/DDBJ databases">
        <authorList>
            <person name="de Groot N.N."/>
        </authorList>
    </citation>
    <scope>NUCLEOTIDE SEQUENCE [LARGE SCALE GENOMIC DNA]</scope>
    <source>
        <strain>J11</strain>
        <strain evidence="5">PG 39</strain>
    </source>
</reference>
<evidence type="ECO:0000313" key="4">
    <source>
        <dbReference type="EMBL" id="SFG79003.1"/>
    </source>
</evidence>
<feature type="domain" description="Lsr2 DNA-binding" evidence="3">
    <location>
        <begin position="78"/>
        <end position="109"/>
    </location>
</feature>
<keyword evidence="1" id="KW-0238">DNA-binding</keyword>
<dbReference type="InterPro" id="IPR036625">
    <property type="entry name" value="E3-bd_dom_sf"/>
</dbReference>
<dbReference type="OrthoDB" id="4113332at2"/>
<dbReference type="InterPro" id="IPR024412">
    <property type="entry name" value="Lsr2_dim_dom"/>
</dbReference>
<feature type="domain" description="Lsr2 dimerization" evidence="2">
    <location>
        <begin position="1"/>
        <end position="60"/>
    </location>
</feature>
<dbReference type="GO" id="GO:0016746">
    <property type="term" value="F:acyltransferase activity"/>
    <property type="evidence" value="ECO:0007669"/>
    <property type="project" value="InterPro"/>
</dbReference>
<organism evidence="4 5">
    <name type="scientific">Corynebacterium spheniscorum</name>
    <dbReference type="NCBI Taxonomy" id="185761"/>
    <lineage>
        <taxon>Bacteria</taxon>
        <taxon>Bacillati</taxon>
        <taxon>Actinomycetota</taxon>
        <taxon>Actinomycetes</taxon>
        <taxon>Mycobacteriales</taxon>
        <taxon>Corynebacteriaceae</taxon>
        <taxon>Corynebacterium</taxon>
    </lineage>
</organism>
<dbReference type="STRING" id="185761.SAMN05660282_01956"/>
<dbReference type="InterPro" id="IPR042261">
    <property type="entry name" value="Lsr2-like_dimerization"/>
</dbReference>
<dbReference type="EMBL" id="FOPJ01000015">
    <property type="protein sequence ID" value="SFG79003.1"/>
    <property type="molecule type" value="Genomic_DNA"/>
</dbReference>
<sequence length="112" mass="13090">MARREITKYYDDLDDTELSESELRIVRFGFDGKDYVIDLSEENANKFREVMDPYITKGREQYGRRLNKPGAGSDHGYARRIRQWANENGLSVAKRGKIPAEIIEKYREANNL</sequence>
<dbReference type="RefSeq" id="WP_092286852.1">
    <property type="nucleotide sequence ID" value="NZ_FOPJ01000015.1"/>
</dbReference>
<dbReference type="Gene3D" id="3.30.60.230">
    <property type="entry name" value="Lsr2, dimerization domain"/>
    <property type="match status" value="1"/>
</dbReference>